<organism evidence="2 3">
    <name type="scientific">Rhodoferax sediminis</name>
    <dbReference type="NCBI Taxonomy" id="2509614"/>
    <lineage>
        <taxon>Bacteria</taxon>
        <taxon>Pseudomonadati</taxon>
        <taxon>Pseudomonadota</taxon>
        <taxon>Betaproteobacteria</taxon>
        <taxon>Burkholderiales</taxon>
        <taxon>Comamonadaceae</taxon>
        <taxon>Rhodoferax</taxon>
    </lineage>
</organism>
<dbReference type="RefSeq" id="WP_142817008.1">
    <property type="nucleotide sequence ID" value="NZ_CP035503.1"/>
</dbReference>
<feature type="transmembrane region" description="Helical" evidence="1">
    <location>
        <begin position="59"/>
        <end position="78"/>
    </location>
</feature>
<evidence type="ECO:0000313" key="2">
    <source>
        <dbReference type="EMBL" id="QDL35908.1"/>
    </source>
</evidence>
<reference evidence="2 3" key="1">
    <citation type="submission" date="2019-01" db="EMBL/GenBank/DDBJ databases">
        <title>Genomic insights into a novel species Rhodoferax sp.</title>
        <authorList>
            <person name="Jin L."/>
        </authorList>
    </citation>
    <scope>NUCLEOTIDE SEQUENCE [LARGE SCALE GENOMIC DNA]</scope>
    <source>
        <strain evidence="2 3">CHu59-6-5</strain>
    </source>
</reference>
<dbReference type="Proteomes" id="UP000316798">
    <property type="component" value="Chromosome"/>
</dbReference>
<keyword evidence="3" id="KW-1185">Reference proteome</keyword>
<keyword evidence="1" id="KW-1133">Transmembrane helix</keyword>
<name>A0A515D6A1_9BURK</name>
<feature type="transmembrane region" description="Helical" evidence="1">
    <location>
        <begin position="224"/>
        <end position="245"/>
    </location>
</feature>
<keyword evidence="1" id="KW-0812">Transmembrane</keyword>
<accession>A0A515D6A1</accession>
<feature type="transmembrane region" description="Helical" evidence="1">
    <location>
        <begin position="98"/>
        <end position="118"/>
    </location>
</feature>
<evidence type="ECO:0000256" key="1">
    <source>
        <dbReference type="SAM" id="Phobius"/>
    </source>
</evidence>
<gene>
    <name evidence="2" type="ORF">EUB48_00355</name>
</gene>
<feature type="transmembrane region" description="Helical" evidence="1">
    <location>
        <begin position="189"/>
        <end position="212"/>
    </location>
</feature>
<dbReference type="EMBL" id="CP035503">
    <property type="protein sequence ID" value="QDL35908.1"/>
    <property type="molecule type" value="Genomic_DNA"/>
</dbReference>
<protein>
    <submittedName>
        <fullName evidence="2">Uncharacterized protein</fullName>
    </submittedName>
</protein>
<feature type="transmembrane region" description="Helical" evidence="1">
    <location>
        <begin position="20"/>
        <end position="38"/>
    </location>
</feature>
<proteinExistence type="predicted"/>
<feature type="transmembrane region" description="Helical" evidence="1">
    <location>
        <begin position="125"/>
        <end position="144"/>
    </location>
</feature>
<dbReference type="AlphaFoldDB" id="A0A515D6A1"/>
<dbReference type="OrthoDB" id="6064759at2"/>
<sequence>MAQSDQDNSSSSRWWEFYAVRYGMGTVVGGVVFFFLCNTNPALKPMLFGAEAGKIDGPLLTLLAGYGLAYCYIASAPILVFHAGRFLLDVGQSKKTSIWRVLLIFLPPLVGTAAFFFSRTSTGPMLYFLSSVFAFAAFVLWPQYLTIFLTLFRTKELLQFYEKLAGKRGTAEGGLVDSYKHLREHGNSFSIVVLEIVLAIILFAAGNFDVTIGATVAATKDTHVLLYVGIILLWILPAALVWLVGTLFEREFSSA</sequence>
<keyword evidence="1" id="KW-0472">Membrane</keyword>
<dbReference type="KEGG" id="rhf:EUB48_00355"/>
<evidence type="ECO:0000313" key="3">
    <source>
        <dbReference type="Proteomes" id="UP000316798"/>
    </source>
</evidence>